<keyword evidence="4" id="KW-1185">Reference proteome</keyword>
<organism evidence="3 4">
    <name type="scientific">Arthrobacter russicus</name>
    <dbReference type="NCBI Taxonomy" id="172040"/>
    <lineage>
        <taxon>Bacteria</taxon>
        <taxon>Bacillati</taxon>
        <taxon>Actinomycetota</taxon>
        <taxon>Actinomycetes</taxon>
        <taxon>Micrococcales</taxon>
        <taxon>Micrococcaceae</taxon>
        <taxon>Arthrobacter</taxon>
    </lineage>
</organism>
<reference evidence="3 4" key="1">
    <citation type="submission" date="2023-07" db="EMBL/GenBank/DDBJ databases">
        <title>Sequencing the genomes of 1000 actinobacteria strains.</title>
        <authorList>
            <person name="Klenk H.-P."/>
        </authorList>
    </citation>
    <scope>NUCLEOTIDE SEQUENCE [LARGE SCALE GENOMIC DNA]</scope>
    <source>
        <strain evidence="3 4">DSM 14555</strain>
    </source>
</reference>
<dbReference type="Pfam" id="PF01575">
    <property type="entry name" value="MaoC_dehydratas"/>
    <property type="match status" value="1"/>
</dbReference>
<dbReference type="Proteomes" id="UP001185069">
    <property type="component" value="Unassembled WGS sequence"/>
</dbReference>
<dbReference type="EMBL" id="JAVDQF010000001">
    <property type="protein sequence ID" value="MDR6267803.1"/>
    <property type="molecule type" value="Genomic_DNA"/>
</dbReference>
<dbReference type="RefSeq" id="WP_309795041.1">
    <property type="nucleotide sequence ID" value="NZ_BAAAHY010000006.1"/>
</dbReference>
<sequence length="296" mass="31585">MAAVVDLPGSPSLGGLYAAALKDQALGALGLAKRSKTFPETEFRVSGVRPDSVKLGEFNRLMHGAGRDSVPAGFVHIMSFPISVALMGSTGFPVPLLGLVHLDNKVQQHRRIDPGELLDFRIKVQNPAGHRAGTQFEISAQARAAGSDELLWQGLSTYLARGAKLGLPMAPDHREPFNAPDANALWPLAADLGRRYGAVSGDINPIHTSKLGAKALGLKTTIVHGMYLASRALTAALPAGVEAYRWDVEFATPTFIPGSVAVRFETESEPAWQGTDYLGWNPRSGKINFSGSIKPL</sequence>
<dbReference type="PANTHER" id="PTHR43841">
    <property type="entry name" value="3-HYDROXYACYL-THIOESTER DEHYDRATASE HTDX-RELATED"/>
    <property type="match status" value="1"/>
</dbReference>
<protein>
    <submittedName>
        <fullName evidence="3">Acyl dehydratase</fullName>
    </submittedName>
</protein>
<evidence type="ECO:0000256" key="1">
    <source>
        <dbReference type="ARBA" id="ARBA00005254"/>
    </source>
</evidence>
<name>A0ABU1J5V8_9MICC</name>
<feature type="domain" description="MaoC-like" evidence="2">
    <location>
        <begin position="188"/>
        <end position="269"/>
    </location>
</feature>
<gene>
    <name evidence="3" type="ORF">JOE69_000041</name>
</gene>
<evidence type="ECO:0000313" key="3">
    <source>
        <dbReference type="EMBL" id="MDR6267803.1"/>
    </source>
</evidence>
<evidence type="ECO:0000259" key="2">
    <source>
        <dbReference type="Pfam" id="PF01575"/>
    </source>
</evidence>
<comment type="similarity">
    <text evidence="1">Belongs to the enoyl-CoA hydratase/isomerase family.</text>
</comment>
<proteinExistence type="inferred from homology"/>
<evidence type="ECO:0000313" key="4">
    <source>
        <dbReference type="Proteomes" id="UP001185069"/>
    </source>
</evidence>
<accession>A0ABU1J5V8</accession>
<dbReference type="InterPro" id="IPR029069">
    <property type="entry name" value="HotDog_dom_sf"/>
</dbReference>
<dbReference type="InterPro" id="IPR002539">
    <property type="entry name" value="MaoC-like_dom"/>
</dbReference>
<dbReference type="Gene3D" id="3.10.129.10">
    <property type="entry name" value="Hotdog Thioesterase"/>
    <property type="match status" value="1"/>
</dbReference>
<comment type="caution">
    <text evidence="3">The sequence shown here is derived from an EMBL/GenBank/DDBJ whole genome shotgun (WGS) entry which is preliminary data.</text>
</comment>
<dbReference type="SUPFAM" id="SSF54637">
    <property type="entry name" value="Thioesterase/thiol ester dehydrase-isomerase"/>
    <property type="match status" value="2"/>
</dbReference>
<dbReference type="PANTHER" id="PTHR43841:SF3">
    <property type="entry name" value="(3R)-HYDROXYACYL-ACP DEHYDRATASE SUBUNIT HADB"/>
    <property type="match status" value="1"/>
</dbReference>